<sequence>MAHNYANLSTGVSRLFGRQDAVSNFSELCRCKGQILIQNDVWIGHDVTVMPGVTIHNGAVVAANSHVVNDVPPYAIVGGNPARIIRYRFSEDIIEKLQTIQWWNWDDRKISENSAFFTDTNVERFCELFYEEGLKKKSHVPDIPLPQGELKYVFFGDFAEPFSLWQRIIKEFVHTFRTDQERMLIILVEEQFAAASPQILSLLATYIDKLIQMEKATCSVQTCLCPEEQERAVFRKADYWITNRTKKTILHSEYAYENGVKMISGVDCPVF</sequence>
<organism evidence="1 2">
    <name type="scientific">Paenibacillus spiritus</name>
    <dbReference type="NCBI Taxonomy" id="2496557"/>
    <lineage>
        <taxon>Bacteria</taxon>
        <taxon>Bacillati</taxon>
        <taxon>Bacillota</taxon>
        <taxon>Bacilli</taxon>
        <taxon>Bacillales</taxon>
        <taxon>Paenibacillaceae</taxon>
        <taxon>Paenibacillus</taxon>
    </lineage>
</organism>
<dbReference type="InterPro" id="IPR001451">
    <property type="entry name" value="Hexapep"/>
</dbReference>
<dbReference type="Pfam" id="PF00132">
    <property type="entry name" value="Hexapep"/>
    <property type="match status" value="1"/>
</dbReference>
<dbReference type="AlphaFoldDB" id="A0A5J5FW55"/>
<dbReference type="PANTHER" id="PTHR43300">
    <property type="entry name" value="ACETYLTRANSFERASE"/>
    <property type="match status" value="1"/>
</dbReference>
<dbReference type="Gene3D" id="2.160.10.10">
    <property type="entry name" value="Hexapeptide repeat proteins"/>
    <property type="match status" value="1"/>
</dbReference>
<proteinExistence type="predicted"/>
<keyword evidence="2" id="KW-1185">Reference proteome</keyword>
<keyword evidence="1" id="KW-0808">Transferase</keyword>
<dbReference type="InterPro" id="IPR011004">
    <property type="entry name" value="Trimer_LpxA-like_sf"/>
</dbReference>
<dbReference type="GO" id="GO:0016740">
    <property type="term" value="F:transferase activity"/>
    <property type="evidence" value="ECO:0007669"/>
    <property type="project" value="UniProtKB-KW"/>
</dbReference>
<dbReference type="EMBL" id="VYKK01000028">
    <property type="protein sequence ID" value="KAA8998035.1"/>
    <property type="molecule type" value="Genomic_DNA"/>
</dbReference>
<comment type="caution">
    <text evidence="1">The sequence shown here is derived from an EMBL/GenBank/DDBJ whole genome shotgun (WGS) entry which is preliminary data.</text>
</comment>
<reference evidence="1 2" key="1">
    <citation type="submission" date="2019-09" db="EMBL/GenBank/DDBJ databases">
        <title>Bacillus ochoae sp. nov., Paenibacillus whitsoniae sp. nov., Paenibacillus spiritus sp. nov. Isolated from the Mars Exploration Rover during spacecraft assembly.</title>
        <authorList>
            <person name="Seuylemezian A."/>
            <person name="Vaishampayan P."/>
        </authorList>
    </citation>
    <scope>NUCLEOTIDE SEQUENCE [LARGE SCALE GENOMIC DNA]</scope>
    <source>
        <strain evidence="1 2">MER_111</strain>
    </source>
</reference>
<protein>
    <submittedName>
        <fullName evidence="1">CatB-related O-acetyltransferase</fullName>
    </submittedName>
</protein>
<gene>
    <name evidence="1" type="ORF">F4V43_17085</name>
</gene>
<dbReference type="InterPro" id="IPR050179">
    <property type="entry name" value="Trans_hexapeptide_repeat"/>
</dbReference>
<evidence type="ECO:0000313" key="1">
    <source>
        <dbReference type="EMBL" id="KAA8998035.1"/>
    </source>
</evidence>
<name>A0A5J5FW55_9BACL</name>
<evidence type="ECO:0000313" key="2">
    <source>
        <dbReference type="Proteomes" id="UP000367750"/>
    </source>
</evidence>
<dbReference type="OrthoDB" id="9801697at2"/>
<dbReference type="Proteomes" id="UP000367750">
    <property type="component" value="Unassembled WGS sequence"/>
</dbReference>
<dbReference type="SUPFAM" id="SSF51161">
    <property type="entry name" value="Trimeric LpxA-like enzymes"/>
    <property type="match status" value="1"/>
</dbReference>
<accession>A0A5J5FW55</accession>
<dbReference type="CDD" id="cd03349">
    <property type="entry name" value="LbH_XAT"/>
    <property type="match status" value="1"/>
</dbReference>
<dbReference type="PANTHER" id="PTHR43300:SF11">
    <property type="entry name" value="ACETYLTRANSFERASE RV3034C-RELATED"/>
    <property type="match status" value="1"/>
</dbReference>